<dbReference type="GeneID" id="17044634"/>
<gene>
    <name evidence="1" type="ORF">COCSUDRAFT_32231</name>
</gene>
<dbReference type="KEGG" id="csl:COCSUDRAFT_32231"/>
<proteinExistence type="predicted"/>
<sequence length="57" mass="5982">MKWSYLTTEYTEPCTGATVLVEGGAAAGQHAFLPAAAQQVLVQLDEDLPSSARSTAQ</sequence>
<evidence type="ECO:0000313" key="1">
    <source>
        <dbReference type="EMBL" id="EIE26624.1"/>
    </source>
</evidence>
<protein>
    <submittedName>
        <fullName evidence="1">Uncharacterized protein</fullName>
    </submittedName>
</protein>
<reference evidence="1 2" key="1">
    <citation type="journal article" date="2012" name="Genome Biol.">
        <title>The genome of the polar eukaryotic microalga coccomyxa subellipsoidea reveals traits of cold adaptation.</title>
        <authorList>
            <person name="Blanc G."/>
            <person name="Agarkova I."/>
            <person name="Grimwood J."/>
            <person name="Kuo A."/>
            <person name="Brueggeman A."/>
            <person name="Dunigan D."/>
            <person name="Gurnon J."/>
            <person name="Ladunga I."/>
            <person name="Lindquist E."/>
            <person name="Lucas S."/>
            <person name="Pangilinan J."/>
            <person name="Proschold T."/>
            <person name="Salamov A."/>
            <person name="Schmutz J."/>
            <person name="Weeks D."/>
            <person name="Yamada T."/>
            <person name="Claverie J.M."/>
            <person name="Grigoriev I."/>
            <person name="Van Etten J."/>
            <person name="Lomsadze A."/>
            <person name="Borodovsky M."/>
        </authorList>
    </citation>
    <scope>NUCLEOTIDE SEQUENCE [LARGE SCALE GENOMIC DNA]</scope>
    <source>
        <strain evidence="1 2">C-169</strain>
    </source>
</reference>
<dbReference type="AlphaFoldDB" id="I0Z7K5"/>
<dbReference type="EMBL" id="AGSI01000002">
    <property type="protein sequence ID" value="EIE26624.1"/>
    <property type="molecule type" value="Genomic_DNA"/>
</dbReference>
<keyword evidence="2" id="KW-1185">Reference proteome</keyword>
<organism evidence="1 2">
    <name type="scientific">Coccomyxa subellipsoidea (strain C-169)</name>
    <name type="common">Green microalga</name>
    <dbReference type="NCBI Taxonomy" id="574566"/>
    <lineage>
        <taxon>Eukaryota</taxon>
        <taxon>Viridiplantae</taxon>
        <taxon>Chlorophyta</taxon>
        <taxon>core chlorophytes</taxon>
        <taxon>Trebouxiophyceae</taxon>
        <taxon>Trebouxiophyceae incertae sedis</taxon>
        <taxon>Coccomyxaceae</taxon>
        <taxon>Coccomyxa</taxon>
        <taxon>Coccomyxa subellipsoidea</taxon>
    </lineage>
</organism>
<dbReference type="RefSeq" id="XP_005651168.1">
    <property type="nucleotide sequence ID" value="XM_005651111.1"/>
</dbReference>
<dbReference type="Proteomes" id="UP000007264">
    <property type="component" value="Unassembled WGS sequence"/>
</dbReference>
<comment type="caution">
    <text evidence="1">The sequence shown here is derived from an EMBL/GenBank/DDBJ whole genome shotgun (WGS) entry which is preliminary data.</text>
</comment>
<name>I0Z7K5_COCSC</name>
<accession>I0Z7K5</accession>
<evidence type="ECO:0000313" key="2">
    <source>
        <dbReference type="Proteomes" id="UP000007264"/>
    </source>
</evidence>